<keyword evidence="1" id="KW-0472">Membrane</keyword>
<keyword evidence="1" id="KW-0812">Transmembrane</keyword>
<feature type="transmembrane region" description="Helical" evidence="1">
    <location>
        <begin position="122"/>
        <end position="140"/>
    </location>
</feature>
<evidence type="ECO:0000313" key="3">
    <source>
        <dbReference type="Proteomes" id="UP000239576"/>
    </source>
</evidence>
<evidence type="ECO:0000256" key="1">
    <source>
        <dbReference type="SAM" id="Phobius"/>
    </source>
</evidence>
<gene>
    <name evidence="2" type="ORF">C7B82_23475</name>
</gene>
<reference evidence="2 3" key="2">
    <citation type="submission" date="2018-03" db="EMBL/GenBank/DDBJ databases">
        <title>The ancient ancestry and fast evolution of plastids.</title>
        <authorList>
            <person name="Moore K.R."/>
            <person name="Magnabosco C."/>
            <person name="Momper L."/>
            <person name="Gold D.A."/>
            <person name="Bosak T."/>
            <person name="Fournier G.P."/>
        </authorList>
    </citation>
    <scope>NUCLEOTIDE SEQUENCE [LARGE SCALE GENOMIC DNA]</scope>
    <source>
        <strain evidence="2 3">ULC18</strain>
    </source>
</reference>
<feature type="transmembrane region" description="Helical" evidence="1">
    <location>
        <begin position="52"/>
        <end position="74"/>
    </location>
</feature>
<dbReference type="AlphaFoldDB" id="A0A2T1DY46"/>
<dbReference type="RefSeq" id="WP_106259081.1">
    <property type="nucleotide sequence ID" value="NZ_CAWNSW010000164.1"/>
</dbReference>
<dbReference type="EMBL" id="PVWK01000126">
    <property type="protein sequence ID" value="PSB25304.1"/>
    <property type="molecule type" value="Genomic_DNA"/>
</dbReference>
<keyword evidence="3" id="KW-1185">Reference proteome</keyword>
<accession>A0A2T1DY46</accession>
<name>A0A2T1DY46_9CYAN</name>
<feature type="transmembrane region" description="Helical" evidence="1">
    <location>
        <begin position="146"/>
        <end position="165"/>
    </location>
</feature>
<reference evidence="3" key="1">
    <citation type="submission" date="2018-02" db="EMBL/GenBank/DDBJ databases">
        <authorList>
            <person name="Moore K."/>
            <person name="Momper L."/>
        </authorList>
    </citation>
    <scope>NUCLEOTIDE SEQUENCE [LARGE SCALE GENOMIC DNA]</scope>
    <source>
        <strain evidence="3">ULC18</strain>
    </source>
</reference>
<dbReference type="Proteomes" id="UP000239576">
    <property type="component" value="Unassembled WGS sequence"/>
</dbReference>
<proteinExistence type="predicted"/>
<evidence type="ECO:0000313" key="2">
    <source>
        <dbReference type="EMBL" id="PSB25304.1"/>
    </source>
</evidence>
<feature type="transmembrane region" description="Helical" evidence="1">
    <location>
        <begin position="80"/>
        <end position="102"/>
    </location>
</feature>
<comment type="caution">
    <text evidence="2">The sequence shown here is derived from an EMBL/GenBank/DDBJ whole genome shotgun (WGS) entry which is preliminary data.</text>
</comment>
<organism evidence="2 3">
    <name type="scientific">Stenomitos frigidus ULC18</name>
    <dbReference type="NCBI Taxonomy" id="2107698"/>
    <lineage>
        <taxon>Bacteria</taxon>
        <taxon>Bacillati</taxon>
        <taxon>Cyanobacteriota</taxon>
        <taxon>Cyanophyceae</taxon>
        <taxon>Leptolyngbyales</taxon>
        <taxon>Leptolyngbyaceae</taxon>
        <taxon>Stenomitos</taxon>
    </lineage>
</organism>
<protein>
    <submittedName>
        <fullName evidence="2">Uncharacterized protein</fullName>
    </submittedName>
</protein>
<keyword evidence="1" id="KW-1133">Transmembrane helix</keyword>
<sequence>MQQSTQLEAVFSKKVLQRWHLVNIFLLGSSFIVPMVYEAPEADGLLEGSNNLLTFIASYGLFTLASIPGIPLMFPEEGLLQALLSYSSVLFINTGSISLLVYTVLKSILCFKRWQWRFQLRFWLLGLSCLWATVFGWLAWNNSFLLWGFKLLVCALVSAVLWEGINYRLYRRKT</sequence>
<feature type="transmembrane region" description="Helical" evidence="1">
    <location>
        <begin position="20"/>
        <end position="40"/>
    </location>
</feature>